<dbReference type="Pfam" id="PF03321">
    <property type="entry name" value="GH3"/>
    <property type="match status" value="1"/>
</dbReference>
<evidence type="ECO:0000313" key="5">
    <source>
        <dbReference type="EMBL" id="CAH2036163.1"/>
    </source>
</evidence>
<evidence type="ECO:0000256" key="1">
    <source>
        <dbReference type="ARBA" id="ARBA00008068"/>
    </source>
</evidence>
<accession>A0AAU9R869</accession>
<name>A0AAU9R869_THLAR</name>
<dbReference type="Pfam" id="PF23572">
    <property type="entry name" value="GH3_C"/>
    <property type="match status" value="1"/>
</dbReference>
<organism evidence="5 6">
    <name type="scientific">Thlaspi arvense</name>
    <name type="common">Field penny-cress</name>
    <dbReference type="NCBI Taxonomy" id="13288"/>
    <lineage>
        <taxon>Eukaryota</taxon>
        <taxon>Viridiplantae</taxon>
        <taxon>Streptophyta</taxon>
        <taxon>Embryophyta</taxon>
        <taxon>Tracheophyta</taxon>
        <taxon>Spermatophyta</taxon>
        <taxon>Magnoliopsida</taxon>
        <taxon>eudicotyledons</taxon>
        <taxon>Gunneridae</taxon>
        <taxon>Pentapetalae</taxon>
        <taxon>rosids</taxon>
        <taxon>malvids</taxon>
        <taxon>Brassicales</taxon>
        <taxon>Brassicaceae</taxon>
        <taxon>Thlaspideae</taxon>
        <taxon>Thlaspi</taxon>
    </lineage>
</organism>
<evidence type="ECO:0000313" key="6">
    <source>
        <dbReference type="Proteomes" id="UP000836841"/>
    </source>
</evidence>
<dbReference type="GO" id="GO:0016881">
    <property type="term" value="F:acid-amino acid ligase activity"/>
    <property type="evidence" value="ECO:0007669"/>
    <property type="project" value="TreeGrafter"/>
</dbReference>
<keyword evidence="6" id="KW-1185">Reference proteome</keyword>
<proteinExistence type="inferred from homology"/>
<dbReference type="Proteomes" id="UP000836841">
    <property type="component" value="Chromosome 1"/>
</dbReference>
<evidence type="ECO:0000256" key="2">
    <source>
        <dbReference type="ARBA" id="ARBA00022598"/>
    </source>
</evidence>
<dbReference type="PANTHER" id="PTHR31901:SF49">
    <property type="entry name" value="(RAPE) HYPOTHETICAL PROTEIN"/>
    <property type="match status" value="1"/>
</dbReference>
<evidence type="ECO:0000259" key="3">
    <source>
        <dbReference type="Pfam" id="PF23571"/>
    </source>
</evidence>
<feature type="domain" description="GH3 middle" evidence="3">
    <location>
        <begin position="349"/>
        <end position="418"/>
    </location>
</feature>
<keyword evidence="2" id="KW-0436">Ligase</keyword>
<feature type="domain" description="GH3 C-terminal" evidence="4">
    <location>
        <begin position="433"/>
        <end position="551"/>
    </location>
</feature>
<dbReference type="EMBL" id="OU466857">
    <property type="protein sequence ID" value="CAH2036163.1"/>
    <property type="molecule type" value="Genomic_DNA"/>
</dbReference>
<gene>
    <name evidence="5" type="ORF">TAV2_LOCUS140</name>
</gene>
<protein>
    <submittedName>
        <fullName evidence="5">Uncharacterized protein</fullName>
    </submittedName>
</protein>
<dbReference type="PANTHER" id="PTHR31901">
    <property type="entry name" value="GH3 DOMAIN-CONTAINING PROTEIN"/>
    <property type="match status" value="1"/>
</dbReference>
<dbReference type="GO" id="GO:0005737">
    <property type="term" value="C:cytoplasm"/>
    <property type="evidence" value="ECO:0007669"/>
    <property type="project" value="TreeGrafter"/>
</dbReference>
<dbReference type="AlphaFoldDB" id="A0AAU9R869"/>
<dbReference type="InterPro" id="IPR055377">
    <property type="entry name" value="GH3_M"/>
</dbReference>
<evidence type="ECO:0000259" key="4">
    <source>
        <dbReference type="Pfam" id="PF23572"/>
    </source>
</evidence>
<comment type="similarity">
    <text evidence="1">Belongs to the IAA-amido conjugating enzyme family.</text>
</comment>
<sequence length="575" mass="64514">MSIISDFNEKEKGKVLENLTCNVEQIQDDLLKEILTLNAETEYLQNFLHGSSAKELFKKKLPIVTYEDVKPYIDRVVNGEPTNIISAIPITNFFLSSGTSGGANKMIPSNNKYLEGYAFINDIIMHVINKHAKAVEKGKGMLFFLTYLESKAPCGLPIAAATSWYLKSDYFKNRSSNWYYTYSSPDEVMLGSDTKQNLYCHLLCGLVQRDEVVRIGSIFASGLVRAIKVLEDSWKELCSNIQSGSLSEWITDSGCRNSVFMVLGGQPRPELSDKIETICSQKSWKGILTILWPQVKYIDAILTGSMAKYVPTLKYYCSDLPLVSTLYASSETIFGLNIDPLCKPEDISYTLMPNLSYFEFIPMEGDNGDVLDLEDVKLGCSYQLLVTNLWGLYRMRIGDVVEVTGFHNKAPQFRFVRREKVVLSIDTDKTNEEDLFKAVNRANLVLDSSDLMLVDFTSYADISSSPGHYVVYWEVKAKNEDSKGLNFNEKTFLECCSAMEDSLDEEYKYGRCHGSIGPLEIGVVNDGTFDALMDLSTSKAQYKTPTCITSEKALQVLETNVVARFSNALSESHVA</sequence>
<dbReference type="Pfam" id="PF23571">
    <property type="entry name" value="GH3_M"/>
    <property type="match status" value="1"/>
</dbReference>
<dbReference type="InterPro" id="IPR055378">
    <property type="entry name" value="GH3_C"/>
</dbReference>
<dbReference type="InterPro" id="IPR004993">
    <property type="entry name" value="GH3"/>
</dbReference>
<reference evidence="5 6" key="1">
    <citation type="submission" date="2022-03" db="EMBL/GenBank/DDBJ databases">
        <authorList>
            <person name="Nunn A."/>
            <person name="Chopra R."/>
            <person name="Nunn A."/>
            <person name="Contreras Garrido A."/>
        </authorList>
    </citation>
    <scope>NUCLEOTIDE SEQUENCE [LARGE SCALE GENOMIC DNA]</scope>
</reference>